<name>A0ABY4SJS3_AQUTE</name>
<organism evidence="2 3">
    <name type="scientific">Aquincola tertiaricarbonis</name>
    <dbReference type="NCBI Taxonomy" id="391953"/>
    <lineage>
        <taxon>Bacteria</taxon>
        <taxon>Pseudomonadati</taxon>
        <taxon>Pseudomonadota</taxon>
        <taxon>Betaproteobacteria</taxon>
        <taxon>Burkholderiales</taxon>
        <taxon>Sphaerotilaceae</taxon>
        <taxon>Aquincola</taxon>
    </lineage>
</organism>
<evidence type="ECO:0000256" key="1">
    <source>
        <dbReference type="SAM" id="SignalP"/>
    </source>
</evidence>
<keyword evidence="1" id="KW-0732">Signal</keyword>
<protein>
    <submittedName>
        <fullName evidence="2">YfiR family protein</fullName>
    </submittedName>
</protein>
<gene>
    <name evidence="2" type="ORF">MW290_21925</name>
</gene>
<proteinExistence type="predicted"/>
<feature type="signal peptide" evidence="1">
    <location>
        <begin position="1"/>
        <end position="27"/>
    </location>
</feature>
<dbReference type="EMBL" id="CP097636">
    <property type="protein sequence ID" value="URI11600.1"/>
    <property type="molecule type" value="Genomic_DNA"/>
</dbReference>
<dbReference type="Proteomes" id="UP001056201">
    <property type="component" value="Chromosome 2"/>
</dbReference>
<dbReference type="Pfam" id="PF13689">
    <property type="entry name" value="DUF4154"/>
    <property type="match status" value="1"/>
</dbReference>
<evidence type="ECO:0000313" key="3">
    <source>
        <dbReference type="Proteomes" id="UP001056201"/>
    </source>
</evidence>
<reference evidence="2" key="1">
    <citation type="submission" date="2022-05" db="EMBL/GenBank/DDBJ databases">
        <title>An RpoN-dependent PEP-CTERM gene is involved in floc formation of an Aquincola tertiaricarbonis strain.</title>
        <authorList>
            <person name="Qiu D."/>
            <person name="Xia M."/>
        </authorList>
    </citation>
    <scope>NUCLEOTIDE SEQUENCE</scope>
    <source>
        <strain evidence="2">RN12</strain>
    </source>
</reference>
<feature type="chain" id="PRO_5046053926" evidence="1">
    <location>
        <begin position="28"/>
        <end position="191"/>
    </location>
</feature>
<sequence length="191" mass="20744">MPYRTIRPLLAAALLLAGLLLPQAARAQTMGSDAWAKARLVITFSRFVQWPAHAFAHEDSPLHVCVVQDSPVLAEAFRRQLATPPAGRPLQLVWWPAPGSQAAAGASCHLLYIDDSAPRRLAELLPPPDAPVLTMAQQDGFASRGGMVELVVVNDALRFDVNLSALHRAELGVRAGALKLAREVLREDPRR</sequence>
<dbReference type="InterPro" id="IPR025293">
    <property type="entry name" value="YfiR/HmsC-like"/>
</dbReference>
<evidence type="ECO:0000313" key="2">
    <source>
        <dbReference type="EMBL" id="URI11600.1"/>
    </source>
</evidence>
<keyword evidence="3" id="KW-1185">Reference proteome</keyword>
<accession>A0ABY4SJS3</accession>